<dbReference type="Proteomes" id="UP000478052">
    <property type="component" value="Unassembled WGS sequence"/>
</dbReference>
<comment type="caution">
    <text evidence="1">The sequence shown here is derived from an EMBL/GenBank/DDBJ whole genome shotgun (WGS) entry which is preliminary data.</text>
</comment>
<accession>A0A6G0W0P7</accession>
<gene>
    <name evidence="1" type="ORF">FWK35_00033220</name>
</gene>
<name>A0A6G0W0P7_APHCR</name>
<evidence type="ECO:0000313" key="1">
    <source>
        <dbReference type="EMBL" id="KAF0717443.1"/>
    </source>
</evidence>
<dbReference type="Gene3D" id="3.60.10.10">
    <property type="entry name" value="Endonuclease/exonuclease/phosphatase"/>
    <property type="match status" value="1"/>
</dbReference>
<evidence type="ECO:0000313" key="2">
    <source>
        <dbReference type="Proteomes" id="UP000478052"/>
    </source>
</evidence>
<dbReference type="OrthoDB" id="414666at2759"/>
<dbReference type="InterPro" id="IPR036691">
    <property type="entry name" value="Endo/exonu/phosph_ase_sf"/>
</dbReference>
<organism evidence="1 2">
    <name type="scientific">Aphis craccivora</name>
    <name type="common">Cowpea aphid</name>
    <dbReference type="NCBI Taxonomy" id="307492"/>
    <lineage>
        <taxon>Eukaryota</taxon>
        <taxon>Metazoa</taxon>
        <taxon>Ecdysozoa</taxon>
        <taxon>Arthropoda</taxon>
        <taxon>Hexapoda</taxon>
        <taxon>Insecta</taxon>
        <taxon>Pterygota</taxon>
        <taxon>Neoptera</taxon>
        <taxon>Paraneoptera</taxon>
        <taxon>Hemiptera</taxon>
        <taxon>Sternorrhyncha</taxon>
        <taxon>Aphidomorpha</taxon>
        <taxon>Aphidoidea</taxon>
        <taxon>Aphididae</taxon>
        <taxon>Aphidini</taxon>
        <taxon>Aphis</taxon>
        <taxon>Aphis</taxon>
    </lineage>
</organism>
<proteinExistence type="predicted"/>
<sequence length="192" mass="21761">MANDLIRVSETHWKTTGHITTTNGNLVISSSIEQESINCVAVIINKDIKNTVLGYNTFNDRIILLTEVVRTIPTKELLFVTGNLTAKIGTTNNEGHNMISVVGKCGIENNLFITKKNFKHHISILYTWQCPYGQYRSQIDYILVRNRWKSSVKDIKKYPGMDCGNDHNALVVEICLILIKSKQLIPRTKLNT</sequence>
<protein>
    <recommendedName>
        <fullName evidence="3">Craniofacial development protein 2-like</fullName>
    </recommendedName>
</protein>
<dbReference type="SUPFAM" id="SSF56219">
    <property type="entry name" value="DNase I-like"/>
    <property type="match status" value="1"/>
</dbReference>
<dbReference type="AlphaFoldDB" id="A0A6G0W0P7"/>
<keyword evidence="2" id="KW-1185">Reference proteome</keyword>
<reference evidence="1 2" key="1">
    <citation type="submission" date="2019-08" db="EMBL/GenBank/DDBJ databases">
        <title>Whole genome of Aphis craccivora.</title>
        <authorList>
            <person name="Voronova N.V."/>
            <person name="Shulinski R.S."/>
            <person name="Bandarenka Y.V."/>
            <person name="Zhorov D.G."/>
            <person name="Warner D."/>
        </authorList>
    </citation>
    <scope>NUCLEOTIDE SEQUENCE [LARGE SCALE GENOMIC DNA]</scope>
    <source>
        <strain evidence="1">180601</strain>
        <tissue evidence="1">Whole Body</tissue>
    </source>
</reference>
<dbReference type="EMBL" id="VUJU01009818">
    <property type="protein sequence ID" value="KAF0717443.1"/>
    <property type="molecule type" value="Genomic_DNA"/>
</dbReference>
<evidence type="ECO:0008006" key="3">
    <source>
        <dbReference type="Google" id="ProtNLM"/>
    </source>
</evidence>